<sequence length="419" mass="46751">MEKYRLNILLVEDDEDDHLIVRNLLSQIEGWAFDLEWARTYDAALEALARRAYDVCLVDYRLNGHSGLDILRWVSMKGKAEASGGGCHPPMILLTGYGNPKLDLAAMKAGAADYLIKGQIDATMLERSIRYAVERARNLRMLQEAQRHLIQSEKMVSLGHLSAGIAHEIKNPLGFVMSNLGTLAEYVGAFKRLLKAYETLAEAARAGDAAAVRKTLDRVEEVRCEEDLPYIAEEVDHLLSESSEGTHRIMEIIQALKNFVRPDRSELKMADINRGIEEALKIVGNELKYKCRVHKRLGKLPPIRCYPNRLNQVFINLLVNAAQAIPEQGEVAIRTEATDTHVVIRVSDTGQGIPEEIQDHIFEPFFTTKEPGQGTGLGLAISYGIVQAHKGSIEVRSQEGEGTEFTIQIPNNLEEGIED</sequence>
<dbReference type="Gene3D" id="1.10.287.130">
    <property type="match status" value="1"/>
</dbReference>
<organism evidence="7 8">
    <name type="scientific">Handelsmanbacteria sp. (strain RIFCSPLOWO2_12_FULL_64_10)</name>
    <dbReference type="NCBI Taxonomy" id="1817868"/>
    <lineage>
        <taxon>Bacteria</taxon>
        <taxon>Candidatus Handelsmaniibacteriota</taxon>
    </lineage>
</organism>
<dbReference type="PRINTS" id="PR00344">
    <property type="entry name" value="BCTRLSENSOR"/>
</dbReference>
<keyword evidence="3 4" id="KW-0597">Phosphoprotein</keyword>
<gene>
    <name evidence="7" type="ORF">A3F84_25585</name>
</gene>
<dbReference type="PROSITE" id="PS50109">
    <property type="entry name" value="HIS_KIN"/>
    <property type="match status" value="1"/>
</dbReference>
<evidence type="ECO:0000313" key="7">
    <source>
        <dbReference type="EMBL" id="OGG46500.1"/>
    </source>
</evidence>
<dbReference type="InterPro" id="IPR004358">
    <property type="entry name" value="Sig_transdc_His_kin-like_C"/>
</dbReference>
<dbReference type="GO" id="GO:0000155">
    <property type="term" value="F:phosphorelay sensor kinase activity"/>
    <property type="evidence" value="ECO:0007669"/>
    <property type="project" value="InterPro"/>
</dbReference>
<dbReference type="InterPro" id="IPR001789">
    <property type="entry name" value="Sig_transdc_resp-reg_receiver"/>
</dbReference>
<dbReference type="PANTHER" id="PTHR43065:SF50">
    <property type="entry name" value="HISTIDINE KINASE"/>
    <property type="match status" value="1"/>
</dbReference>
<dbReference type="SUPFAM" id="SSF55874">
    <property type="entry name" value="ATPase domain of HSP90 chaperone/DNA topoisomerase II/histidine kinase"/>
    <property type="match status" value="1"/>
</dbReference>
<evidence type="ECO:0000256" key="3">
    <source>
        <dbReference type="ARBA" id="ARBA00022553"/>
    </source>
</evidence>
<evidence type="ECO:0000259" key="6">
    <source>
        <dbReference type="PROSITE" id="PS50110"/>
    </source>
</evidence>
<dbReference type="InterPro" id="IPR005467">
    <property type="entry name" value="His_kinase_dom"/>
</dbReference>
<comment type="caution">
    <text evidence="7">The sequence shown here is derived from an EMBL/GenBank/DDBJ whole genome shotgun (WGS) entry which is preliminary data.</text>
</comment>
<dbReference type="InterPro" id="IPR003594">
    <property type="entry name" value="HATPase_dom"/>
</dbReference>
<dbReference type="PANTHER" id="PTHR43065">
    <property type="entry name" value="SENSOR HISTIDINE KINASE"/>
    <property type="match status" value="1"/>
</dbReference>
<reference evidence="7 8" key="1">
    <citation type="journal article" date="2016" name="Nat. Commun.">
        <title>Thousands of microbial genomes shed light on interconnected biogeochemical processes in an aquifer system.</title>
        <authorList>
            <person name="Anantharaman K."/>
            <person name="Brown C.T."/>
            <person name="Hug L.A."/>
            <person name="Sharon I."/>
            <person name="Castelle C.J."/>
            <person name="Probst A.J."/>
            <person name="Thomas B.C."/>
            <person name="Singh A."/>
            <person name="Wilkins M.J."/>
            <person name="Karaoz U."/>
            <person name="Brodie E.L."/>
            <person name="Williams K.H."/>
            <person name="Hubbard S.S."/>
            <person name="Banfield J.F."/>
        </authorList>
    </citation>
    <scope>NUCLEOTIDE SEQUENCE [LARGE SCALE GENOMIC DNA]</scope>
    <source>
        <strain evidence="8">RIFCSPLOWO2_12_FULL_64_10</strain>
    </source>
</reference>
<dbReference type="Proteomes" id="UP000178606">
    <property type="component" value="Unassembled WGS sequence"/>
</dbReference>
<dbReference type="EC" id="2.7.13.3" evidence="2"/>
<dbReference type="InterPro" id="IPR003661">
    <property type="entry name" value="HisK_dim/P_dom"/>
</dbReference>
<dbReference type="InterPro" id="IPR011006">
    <property type="entry name" value="CheY-like_superfamily"/>
</dbReference>
<name>A0A1F6CBV3_HANXR</name>
<dbReference type="SUPFAM" id="SSF52172">
    <property type="entry name" value="CheY-like"/>
    <property type="match status" value="1"/>
</dbReference>
<dbReference type="InterPro" id="IPR036097">
    <property type="entry name" value="HisK_dim/P_sf"/>
</dbReference>
<dbReference type="Gene3D" id="3.40.50.2300">
    <property type="match status" value="1"/>
</dbReference>
<dbReference type="InterPro" id="IPR036890">
    <property type="entry name" value="HATPase_C_sf"/>
</dbReference>
<dbReference type="AlphaFoldDB" id="A0A1F6CBV3"/>
<protein>
    <recommendedName>
        <fullName evidence="2">histidine kinase</fullName>
        <ecNumber evidence="2">2.7.13.3</ecNumber>
    </recommendedName>
</protein>
<dbReference type="CDD" id="cd00156">
    <property type="entry name" value="REC"/>
    <property type="match status" value="1"/>
</dbReference>
<feature type="domain" description="Response regulatory" evidence="6">
    <location>
        <begin position="7"/>
        <end position="132"/>
    </location>
</feature>
<evidence type="ECO:0000256" key="2">
    <source>
        <dbReference type="ARBA" id="ARBA00012438"/>
    </source>
</evidence>
<proteinExistence type="predicted"/>
<evidence type="ECO:0000256" key="1">
    <source>
        <dbReference type="ARBA" id="ARBA00000085"/>
    </source>
</evidence>
<dbReference type="Gene3D" id="3.30.565.10">
    <property type="entry name" value="Histidine kinase-like ATPase, C-terminal domain"/>
    <property type="match status" value="1"/>
</dbReference>
<evidence type="ECO:0000256" key="4">
    <source>
        <dbReference type="PROSITE-ProRule" id="PRU00169"/>
    </source>
</evidence>
<comment type="catalytic activity">
    <reaction evidence="1">
        <text>ATP + protein L-histidine = ADP + protein N-phospho-L-histidine.</text>
        <dbReference type="EC" id="2.7.13.3"/>
    </reaction>
</comment>
<dbReference type="Pfam" id="PF02518">
    <property type="entry name" value="HATPase_c"/>
    <property type="match status" value="1"/>
</dbReference>
<dbReference type="SUPFAM" id="SSF47384">
    <property type="entry name" value="Homodimeric domain of signal transducing histidine kinase"/>
    <property type="match status" value="1"/>
</dbReference>
<evidence type="ECO:0000313" key="8">
    <source>
        <dbReference type="Proteomes" id="UP000178606"/>
    </source>
</evidence>
<dbReference type="SMART" id="SM00387">
    <property type="entry name" value="HATPase_c"/>
    <property type="match status" value="1"/>
</dbReference>
<dbReference type="PROSITE" id="PS50110">
    <property type="entry name" value="RESPONSE_REGULATORY"/>
    <property type="match status" value="1"/>
</dbReference>
<feature type="modified residue" description="4-aspartylphosphate" evidence="4">
    <location>
        <position position="59"/>
    </location>
</feature>
<dbReference type="EMBL" id="MFKF01000308">
    <property type="protein sequence ID" value="OGG46500.1"/>
    <property type="molecule type" value="Genomic_DNA"/>
</dbReference>
<dbReference type="Pfam" id="PF00072">
    <property type="entry name" value="Response_reg"/>
    <property type="match status" value="1"/>
</dbReference>
<feature type="domain" description="Histidine kinase" evidence="5">
    <location>
        <begin position="164"/>
        <end position="413"/>
    </location>
</feature>
<accession>A0A1F6CBV3</accession>
<evidence type="ECO:0000259" key="5">
    <source>
        <dbReference type="PROSITE" id="PS50109"/>
    </source>
</evidence>
<dbReference type="SMART" id="SM00448">
    <property type="entry name" value="REC"/>
    <property type="match status" value="1"/>
</dbReference>
<dbReference type="SMART" id="SM00388">
    <property type="entry name" value="HisKA"/>
    <property type="match status" value="1"/>
</dbReference>
<dbReference type="CDD" id="cd00082">
    <property type="entry name" value="HisKA"/>
    <property type="match status" value="1"/>
</dbReference>